<evidence type="ECO:0000313" key="11">
    <source>
        <dbReference type="EMBL" id="KAJ9580234.1"/>
    </source>
</evidence>
<feature type="compositionally biased region" description="Polar residues" evidence="9">
    <location>
        <begin position="321"/>
        <end position="331"/>
    </location>
</feature>
<dbReference type="FunFam" id="3.30.160.60:FF:000038">
    <property type="entry name" value="Zinc finger protein 624"/>
    <property type="match status" value="1"/>
</dbReference>
<dbReference type="AlphaFoldDB" id="A0AAD7ZGC9"/>
<evidence type="ECO:0000256" key="4">
    <source>
        <dbReference type="ARBA" id="ARBA00022771"/>
    </source>
</evidence>
<evidence type="ECO:0000256" key="2">
    <source>
        <dbReference type="ARBA" id="ARBA00022723"/>
    </source>
</evidence>
<evidence type="ECO:0000259" key="10">
    <source>
        <dbReference type="PROSITE" id="PS50157"/>
    </source>
</evidence>
<feature type="domain" description="C2H2-type" evidence="10">
    <location>
        <begin position="456"/>
        <end position="483"/>
    </location>
</feature>
<accession>A0AAD7ZGC9</accession>
<feature type="domain" description="C2H2-type" evidence="10">
    <location>
        <begin position="512"/>
        <end position="539"/>
    </location>
</feature>
<dbReference type="PROSITE" id="PS00028">
    <property type="entry name" value="ZINC_FINGER_C2H2_1"/>
    <property type="match status" value="4"/>
</dbReference>
<dbReference type="GO" id="GO:0008270">
    <property type="term" value="F:zinc ion binding"/>
    <property type="evidence" value="ECO:0007669"/>
    <property type="project" value="UniProtKB-KW"/>
</dbReference>
<dbReference type="GO" id="GO:0005634">
    <property type="term" value="C:nucleus"/>
    <property type="evidence" value="ECO:0007669"/>
    <property type="project" value="UniProtKB-SubCell"/>
</dbReference>
<dbReference type="EMBL" id="JASPKZ010008354">
    <property type="protein sequence ID" value="KAJ9580234.1"/>
    <property type="molecule type" value="Genomic_DNA"/>
</dbReference>
<dbReference type="PANTHER" id="PTHR16515:SF49">
    <property type="entry name" value="GASTRULA ZINC FINGER PROTEIN XLCGF49.1-LIKE-RELATED"/>
    <property type="match status" value="1"/>
</dbReference>
<keyword evidence="2" id="KW-0479">Metal-binding</keyword>
<keyword evidence="6" id="KW-0238">DNA-binding</keyword>
<dbReference type="GO" id="GO:0003677">
    <property type="term" value="F:DNA binding"/>
    <property type="evidence" value="ECO:0007669"/>
    <property type="project" value="UniProtKB-KW"/>
</dbReference>
<sequence>MDHIEFYHGSAHTQGHRHKAISMPSRLRVLENTKELTIWEKIYIQKNRNRVMNFDIPMEGDLVWRFFGQPQDGADIDIQFIIVTVMNFPPFGGHFPAMHQFAAAKFSNDQIQTGTMLVTSASDGTIQYIRPEHNGANFLAANANTNPVQGIPVSIATPSVNVPVSMAARGVTSVQQIQQQQHHQQQLAAVMNPAAGNKYHPHGTILSWGEVPLVHHFNEAGKNITTINVPYPNPSMNSASILAVQPTPTSGASTVWPVRIMQNVSTMTVNESELQPKDLCKAVEDAKAKTENENIKRGKESGESEEDSDDSSKSASATSEPEQNQSKQYQPPVSLAHPITNGGGLECHQIQLQQQGSAMADYLARLQPTTIPLSLQHFIKFQSNNAAVAAVAAVSEAKRDSEMAVGTQSSIATDQNDRESLLSSKKKKKKKVTNKPPRPKPGEIRLSTALDGSTLFCCPDCYMAYPDREMLEQHLAGHKQERRFVCNLCGACLKRKEHLDQHKRGHSEERPYVCNVCMKGFKRNEHLTRHYVIHSGNKNHACVECGKAFSRKDHLHKHTQTHIAKRVKAELSQAASLENNSTLSPVPTPPTSMTIPHIIPHHHHQQPIPHPLQFIKSAPDGSLKVDESFMRDEHNMKEGFYIYIYFAFSELMDKKMQLQKPIEMEKISRT</sequence>
<dbReference type="PANTHER" id="PTHR16515">
    <property type="entry name" value="PR DOMAIN ZINC FINGER PROTEIN"/>
    <property type="match status" value="1"/>
</dbReference>
<feature type="domain" description="C2H2-type" evidence="10">
    <location>
        <begin position="540"/>
        <end position="567"/>
    </location>
</feature>
<feature type="compositionally biased region" description="Basic residues" evidence="9">
    <location>
        <begin position="424"/>
        <end position="433"/>
    </location>
</feature>
<comment type="subcellular location">
    <subcellularLocation>
        <location evidence="1">Nucleus</location>
    </subcellularLocation>
</comment>
<comment type="caution">
    <text evidence="11">The sequence shown here is derived from an EMBL/GenBank/DDBJ whole genome shotgun (WGS) entry which is preliminary data.</text>
</comment>
<dbReference type="InterPro" id="IPR013087">
    <property type="entry name" value="Znf_C2H2_type"/>
</dbReference>
<dbReference type="PROSITE" id="PS50157">
    <property type="entry name" value="ZINC_FINGER_C2H2_2"/>
    <property type="match status" value="4"/>
</dbReference>
<feature type="region of interest" description="Disordered" evidence="9">
    <location>
        <begin position="285"/>
        <end position="341"/>
    </location>
</feature>
<keyword evidence="3" id="KW-0677">Repeat</keyword>
<evidence type="ECO:0000256" key="7">
    <source>
        <dbReference type="ARBA" id="ARBA00023242"/>
    </source>
</evidence>
<keyword evidence="12" id="KW-1185">Reference proteome</keyword>
<feature type="domain" description="C2H2-type" evidence="10">
    <location>
        <begin position="484"/>
        <end position="511"/>
    </location>
</feature>
<evidence type="ECO:0000256" key="3">
    <source>
        <dbReference type="ARBA" id="ARBA00022737"/>
    </source>
</evidence>
<dbReference type="Proteomes" id="UP001233999">
    <property type="component" value="Unassembled WGS sequence"/>
</dbReference>
<proteinExistence type="predicted"/>
<dbReference type="FunFam" id="3.30.160.60:FF:002343">
    <property type="entry name" value="Zinc finger protein 33A"/>
    <property type="match status" value="1"/>
</dbReference>
<dbReference type="Gene3D" id="3.30.160.60">
    <property type="entry name" value="Classic Zinc Finger"/>
    <property type="match status" value="3"/>
</dbReference>
<keyword evidence="7" id="KW-0539">Nucleus</keyword>
<feature type="region of interest" description="Disordered" evidence="9">
    <location>
        <begin position="398"/>
        <end position="445"/>
    </location>
</feature>
<organism evidence="11 12">
    <name type="scientific">Diploptera punctata</name>
    <name type="common">Pacific beetle cockroach</name>
    <dbReference type="NCBI Taxonomy" id="6984"/>
    <lineage>
        <taxon>Eukaryota</taxon>
        <taxon>Metazoa</taxon>
        <taxon>Ecdysozoa</taxon>
        <taxon>Arthropoda</taxon>
        <taxon>Hexapoda</taxon>
        <taxon>Insecta</taxon>
        <taxon>Pterygota</taxon>
        <taxon>Neoptera</taxon>
        <taxon>Polyneoptera</taxon>
        <taxon>Dictyoptera</taxon>
        <taxon>Blattodea</taxon>
        <taxon>Blaberoidea</taxon>
        <taxon>Blaberidae</taxon>
        <taxon>Diplopterinae</taxon>
        <taxon>Diploptera</taxon>
    </lineage>
</organism>
<dbReference type="InterPro" id="IPR050331">
    <property type="entry name" value="Zinc_finger"/>
</dbReference>
<evidence type="ECO:0000256" key="5">
    <source>
        <dbReference type="ARBA" id="ARBA00022833"/>
    </source>
</evidence>
<evidence type="ECO:0000256" key="9">
    <source>
        <dbReference type="SAM" id="MobiDB-lite"/>
    </source>
</evidence>
<reference evidence="11" key="2">
    <citation type="submission" date="2023-05" db="EMBL/GenBank/DDBJ databases">
        <authorList>
            <person name="Fouks B."/>
        </authorList>
    </citation>
    <scope>NUCLEOTIDE SEQUENCE</scope>
    <source>
        <strain evidence="11">Stay&amp;Tobe</strain>
        <tissue evidence="11">Testes</tissue>
    </source>
</reference>
<dbReference type="SMART" id="SM00355">
    <property type="entry name" value="ZnF_C2H2"/>
    <property type="match status" value="4"/>
</dbReference>
<evidence type="ECO:0000256" key="6">
    <source>
        <dbReference type="ARBA" id="ARBA00023125"/>
    </source>
</evidence>
<dbReference type="SUPFAM" id="SSF57667">
    <property type="entry name" value="beta-beta-alpha zinc fingers"/>
    <property type="match status" value="2"/>
</dbReference>
<protein>
    <recommendedName>
        <fullName evidence="10">C2H2-type domain-containing protein</fullName>
    </recommendedName>
</protein>
<feature type="non-terminal residue" evidence="11">
    <location>
        <position position="670"/>
    </location>
</feature>
<gene>
    <name evidence="11" type="ORF">L9F63_004107</name>
</gene>
<reference evidence="11" key="1">
    <citation type="journal article" date="2023" name="IScience">
        <title>Live-bearing cockroach genome reveals convergent evolutionary mechanisms linked to viviparity in insects and beyond.</title>
        <authorList>
            <person name="Fouks B."/>
            <person name="Harrison M.C."/>
            <person name="Mikhailova A.A."/>
            <person name="Marchal E."/>
            <person name="English S."/>
            <person name="Carruthers M."/>
            <person name="Jennings E.C."/>
            <person name="Chiamaka E.L."/>
            <person name="Frigard R.A."/>
            <person name="Pippel M."/>
            <person name="Attardo G.M."/>
            <person name="Benoit J.B."/>
            <person name="Bornberg-Bauer E."/>
            <person name="Tobe S.S."/>
        </authorList>
    </citation>
    <scope>NUCLEOTIDE SEQUENCE</scope>
    <source>
        <strain evidence="11">Stay&amp;Tobe</strain>
    </source>
</reference>
<dbReference type="Pfam" id="PF00096">
    <property type="entry name" value="zf-C2H2"/>
    <property type="match status" value="2"/>
</dbReference>
<evidence type="ECO:0000256" key="8">
    <source>
        <dbReference type="PROSITE-ProRule" id="PRU00042"/>
    </source>
</evidence>
<keyword evidence="4 8" id="KW-0863">Zinc-finger</keyword>
<dbReference type="GO" id="GO:0006355">
    <property type="term" value="P:regulation of DNA-templated transcription"/>
    <property type="evidence" value="ECO:0007669"/>
    <property type="project" value="UniProtKB-ARBA"/>
</dbReference>
<evidence type="ECO:0000313" key="12">
    <source>
        <dbReference type="Proteomes" id="UP001233999"/>
    </source>
</evidence>
<keyword evidence="5" id="KW-0862">Zinc</keyword>
<feature type="compositionally biased region" description="Basic and acidic residues" evidence="9">
    <location>
        <begin position="285"/>
        <end position="302"/>
    </location>
</feature>
<evidence type="ECO:0000256" key="1">
    <source>
        <dbReference type="ARBA" id="ARBA00004123"/>
    </source>
</evidence>
<dbReference type="InterPro" id="IPR036236">
    <property type="entry name" value="Znf_C2H2_sf"/>
</dbReference>
<name>A0AAD7ZGC9_DIPPU</name>